<reference evidence="3" key="1">
    <citation type="journal article" date="2020" name="Stud. Mycol.">
        <title>101 Dothideomycetes genomes: a test case for predicting lifestyles and emergence of pathogens.</title>
        <authorList>
            <person name="Haridas S."/>
            <person name="Albert R."/>
            <person name="Binder M."/>
            <person name="Bloem J."/>
            <person name="Labutti K."/>
            <person name="Salamov A."/>
            <person name="Andreopoulos B."/>
            <person name="Baker S."/>
            <person name="Barry K."/>
            <person name="Bills G."/>
            <person name="Bluhm B."/>
            <person name="Cannon C."/>
            <person name="Castanera R."/>
            <person name="Culley D."/>
            <person name="Daum C."/>
            <person name="Ezra D."/>
            <person name="Gonzalez J."/>
            <person name="Henrissat B."/>
            <person name="Kuo A."/>
            <person name="Liang C."/>
            <person name="Lipzen A."/>
            <person name="Lutzoni F."/>
            <person name="Magnuson J."/>
            <person name="Mondo S."/>
            <person name="Nolan M."/>
            <person name="Ohm R."/>
            <person name="Pangilinan J."/>
            <person name="Park H.-J."/>
            <person name="Ramirez L."/>
            <person name="Alfaro M."/>
            <person name="Sun H."/>
            <person name="Tritt A."/>
            <person name="Yoshinaga Y."/>
            <person name="Zwiers L.-H."/>
            <person name="Turgeon B."/>
            <person name="Goodwin S."/>
            <person name="Spatafora J."/>
            <person name="Crous P."/>
            <person name="Grigoriev I."/>
        </authorList>
    </citation>
    <scope>NUCLEOTIDE SEQUENCE</scope>
    <source>
        <strain evidence="3">CBS 269.34</strain>
    </source>
</reference>
<dbReference type="PROSITE" id="PS50011">
    <property type="entry name" value="PROTEIN_KINASE_DOM"/>
    <property type="match status" value="1"/>
</dbReference>
<dbReference type="Proteomes" id="UP000799750">
    <property type="component" value="Unassembled WGS sequence"/>
</dbReference>
<evidence type="ECO:0000256" key="1">
    <source>
        <dbReference type="SAM" id="SignalP"/>
    </source>
</evidence>
<dbReference type="AlphaFoldDB" id="A0A6A6QRG5"/>
<organism evidence="3 4">
    <name type="scientific">Lophium mytilinum</name>
    <dbReference type="NCBI Taxonomy" id="390894"/>
    <lineage>
        <taxon>Eukaryota</taxon>
        <taxon>Fungi</taxon>
        <taxon>Dikarya</taxon>
        <taxon>Ascomycota</taxon>
        <taxon>Pezizomycotina</taxon>
        <taxon>Dothideomycetes</taxon>
        <taxon>Pleosporomycetidae</taxon>
        <taxon>Mytilinidiales</taxon>
        <taxon>Mytilinidiaceae</taxon>
        <taxon>Lophium</taxon>
    </lineage>
</organism>
<dbReference type="EMBL" id="MU004190">
    <property type="protein sequence ID" value="KAF2494749.1"/>
    <property type="molecule type" value="Genomic_DNA"/>
</dbReference>
<keyword evidence="1" id="KW-0732">Signal</keyword>
<protein>
    <recommendedName>
        <fullName evidence="2">Protein kinase domain-containing protein</fullName>
    </recommendedName>
</protein>
<name>A0A6A6QRG5_9PEZI</name>
<proteinExistence type="predicted"/>
<feature type="signal peptide" evidence="1">
    <location>
        <begin position="1"/>
        <end position="24"/>
    </location>
</feature>
<keyword evidence="4" id="KW-1185">Reference proteome</keyword>
<dbReference type="InterPro" id="IPR011009">
    <property type="entry name" value="Kinase-like_dom_sf"/>
</dbReference>
<dbReference type="GO" id="GO:0004672">
    <property type="term" value="F:protein kinase activity"/>
    <property type="evidence" value="ECO:0007669"/>
    <property type="project" value="InterPro"/>
</dbReference>
<feature type="chain" id="PRO_5025620135" description="Protein kinase domain-containing protein" evidence="1">
    <location>
        <begin position="25"/>
        <end position="446"/>
    </location>
</feature>
<evidence type="ECO:0000313" key="4">
    <source>
        <dbReference type="Proteomes" id="UP000799750"/>
    </source>
</evidence>
<evidence type="ECO:0000259" key="2">
    <source>
        <dbReference type="PROSITE" id="PS50011"/>
    </source>
</evidence>
<feature type="domain" description="Protein kinase" evidence="2">
    <location>
        <begin position="95"/>
        <end position="428"/>
    </location>
</feature>
<dbReference type="SUPFAM" id="SSF56112">
    <property type="entry name" value="Protein kinase-like (PK-like)"/>
    <property type="match status" value="1"/>
</dbReference>
<gene>
    <name evidence="3" type="ORF">BU16DRAFT_550586</name>
</gene>
<dbReference type="GO" id="GO:0005524">
    <property type="term" value="F:ATP binding"/>
    <property type="evidence" value="ECO:0007669"/>
    <property type="project" value="InterPro"/>
</dbReference>
<evidence type="ECO:0000313" key="3">
    <source>
        <dbReference type="EMBL" id="KAF2494749.1"/>
    </source>
</evidence>
<dbReference type="Gene3D" id="1.10.510.10">
    <property type="entry name" value="Transferase(Phosphotransferase) domain 1"/>
    <property type="match status" value="1"/>
</dbReference>
<dbReference type="InterPro" id="IPR000719">
    <property type="entry name" value="Prot_kinase_dom"/>
</dbReference>
<accession>A0A6A6QRG5</accession>
<dbReference type="OrthoDB" id="1911848at2759"/>
<sequence>MAVHFTHLALVVMVMDLCFNRDAADEAEIKAEVKKTLQMFEDAGNTSRVKRGKYARSEERLNKAIDDLETWQGIFDPSWYLIIKAAIPQMDEELVRHSRSPGQKAISTTHSLKLALNPKLQNVPSIWLPEEGILDLTPVDIPSSPARAAQRSNGGRELVLKSIHCPNNVSITAFTKNVRELARKLSHADPFTFGLLSCKGHPSAFTFAFRMPDGYSNPKSLRSLLVERDLDHSLSDRFVIASQLAKSVGYIHTFGFVHKNVRPDNILMLKPKDGSVGHAYLVGFEHVRAAEGVTARAGDTAWERNIYRHPCRQGETPMEDYVMQHDIYSLGVCLLELGLWESFVDYAPGKSSSRTLRPSSALELSLGSRELHDPSLVKEHFRALARRALPRRMGSKYASVVETCLTCLDPDNADFGDESEFEDVDGILVGVRYIEKILMQLNTISV</sequence>
<dbReference type="PANTHER" id="PTHR37542:SF1">
    <property type="entry name" value="PRION-INHIBITION AND PROPAGATION HELO DOMAIN-CONTAINING PROTEIN"/>
    <property type="match status" value="1"/>
</dbReference>
<dbReference type="PANTHER" id="PTHR37542">
    <property type="entry name" value="HELO DOMAIN-CONTAINING PROTEIN-RELATED"/>
    <property type="match status" value="1"/>
</dbReference>